<dbReference type="Proteomes" id="UP000051530">
    <property type="component" value="Unassembled WGS sequence"/>
</dbReference>
<keyword evidence="2" id="KW-0378">Hydrolase</keyword>
<evidence type="ECO:0000313" key="3">
    <source>
        <dbReference type="Proteomes" id="UP000051530"/>
    </source>
</evidence>
<dbReference type="OrthoDB" id="10039910at2759"/>
<dbReference type="PANTHER" id="PTHR45786">
    <property type="entry name" value="DNA BINDING PROTEIN-LIKE"/>
    <property type="match status" value="1"/>
</dbReference>
<evidence type="ECO:0000313" key="2">
    <source>
        <dbReference type="EMBL" id="KRH94494.1"/>
    </source>
</evidence>
<organism evidence="2 3">
    <name type="scientific">Pseudoloma neurophilia</name>
    <dbReference type="NCBI Taxonomy" id="146866"/>
    <lineage>
        <taxon>Eukaryota</taxon>
        <taxon>Fungi</taxon>
        <taxon>Fungi incertae sedis</taxon>
        <taxon>Microsporidia</taxon>
        <taxon>Pseudoloma</taxon>
    </lineage>
</organism>
<accession>A0A0R0M4I2</accession>
<dbReference type="InterPro" id="IPR025476">
    <property type="entry name" value="Helitron_helicase-like"/>
</dbReference>
<comment type="caution">
    <text evidence="2">The sequence shown here is derived from an EMBL/GenBank/DDBJ whole genome shotgun (WGS) entry which is preliminary data.</text>
</comment>
<dbReference type="Pfam" id="PF14214">
    <property type="entry name" value="Helitron_like_N"/>
    <property type="match status" value="1"/>
</dbReference>
<dbReference type="EMBL" id="LGUB01000066">
    <property type="protein sequence ID" value="KRH94494.1"/>
    <property type="molecule type" value="Genomic_DNA"/>
</dbReference>
<dbReference type="PANTHER" id="PTHR45786:SF74">
    <property type="entry name" value="ATP-DEPENDENT DNA HELICASE"/>
    <property type="match status" value="1"/>
</dbReference>
<feature type="domain" description="Helitron helicase-like" evidence="1">
    <location>
        <begin position="132"/>
        <end position="230"/>
    </location>
</feature>
<keyword evidence="2" id="KW-0547">Nucleotide-binding</keyword>
<keyword evidence="3" id="KW-1185">Reference proteome</keyword>
<keyword evidence="2" id="KW-0347">Helicase</keyword>
<dbReference type="GO" id="GO:0004386">
    <property type="term" value="F:helicase activity"/>
    <property type="evidence" value="ECO:0007669"/>
    <property type="project" value="UniProtKB-KW"/>
</dbReference>
<sequence length="230" mass="27027">LRKRNTVARSHRNVREQVAILERNGVNLDNYWAEWRIRGRTQEAGRHNAPLVEETAILFNQDDEGGLQNVCLAVNVRERHDAQSIFIPPTLANNDLMCYPLLYPSGLGGWQENEYKYTSPRGGLMYVSLRVYKRYMYHYRPGRGLNWIFYCGKLLQQSSVDAYVQIETKRIDYLIARRLHPKYVDSNLWNEHGEEGERMGVRFKLPCDFIGSAANMRKRFWDTMVVCTRF</sequence>
<gene>
    <name evidence="2" type="ORF">M153_2380004432</name>
</gene>
<dbReference type="AlphaFoldDB" id="A0A0R0M4I2"/>
<name>A0A0R0M4I2_9MICR</name>
<keyword evidence="2" id="KW-0067">ATP-binding</keyword>
<protein>
    <submittedName>
        <fullName evidence="2">Putative DNA helicase-like protein</fullName>
    </submittedName>
</protein>
<feature type="non-terminal residue" evidence="2">
    <location>
        <position position="1"/>
    </location>
</feature>
<dbReference type="VEuPathDB" id="MicrosporidiaDB:M153_2380004432"/>
<proteinExistence type="predicted"/>
<evidence type="ECO:0000259" key="1">
    <source>
        <dbReference type="Pfam" id="PF14214"/>
    </source>
</evidence>
<reference evidence="2 3" key="1">
    <citation type="submission" date="2015-07" db="EMBL/GenBank/DDBJ databases">
        <title>The genome of Pseudoloma neurophilia, a relevant intracellular parasite of the zebrafish.</title>
        <authorList>
            <person name="Ndikumana S."/>
            <person name="Pelin A."/>
            <person name="Sanders J."/>
            <person name="Corradi N."/>
        </authorList>
    </citation>
    <scope>NUCLEOTIDE SEQUENCE [LARGE SCALE GENOMIC DNA]</scope>
    <source>
        <strain evidence="2 3">MK1</strain>
    </source>
</reference>